<gene>
    <name evidence="1" type="ORF">ENU20_00250</name>
</gene>
<dbReference type="AlphaFoldDB" id="A0A7C4JLR8"/>
<proteinExistence type="predicted"/>
<protein>
    <submittedName>
        <fullName evidence="1">Uncharacterized protein</fullName>
    </submittedName>
</protein>
<sequence>MKKLDLPPRIKVLEAAGSIGDGRILKVSDEEFRVKSSDGSRTYLVIIKRIDDKSFAVYSNDNGTVYRGYIGYPIIAALIINGVLPIDNEVINALKGIPWRELNTRFKNYGIVENIVLNQCEKRGLSRTVVLDYINIVMKKIGVLTLYFDETLSKQ</sequence>
<reference evidence="1" key="1">
    <citation type="journal article" date="2020" name="mSystems">
        <title>Genome- and Community-Level Interaction Insights into Carbon Utilization and Element Cycling Functions of Hydrothermarchaeota in Hydrothermal Sediment.</title>
        <authorList>
            <person name="Zhou Z."/>
            <person name="Liu Y."/>
            <person name="Xu W."/>
            <person name="Pan J."/>
            <person name="Luo Z.H."/>
            <person name="Li M."/>
        </authorList>
    </citation>
    <scope>NUCLEOTIDE SEQUENCE [LARGE SCALE GENOMIC DNA]</scope>
    <source>
        <strain evidence="1">SpSt-648</strain>
    </source>
</reference>
<dbReference type="EMBL" id="DTBP01000004">
    <property type="protein sequence ID" value="HGQ73501.1"/>
    <property type="molecule type" value="Genomic_DNA"/>
</dbReference>
<accession>A0A7C4JLR8</accession>
<comment type="caution">
    <text evidence="1">The sequence shown here is derived from an EMBL/GenBank/DDBJ whole genome shotgun (WGS) entry which is preliminary data.</text>
</comment>
<organism evidence="1">
    <name type="scientific">Staphylothermus marinus</name>
    <dbReference type="NCBI Taxonomy" id="2280"/>
    <lineage>
        <taxon>Archaea</taxon>
        <taxon>Thermoproteota</taxon>
        <taxon>Thermoprotei</taxon>
        <taxon>Desulfurococcales</taxon>
        <taxon>Desulfurococcaceae</taxon>
        <taxon>Staphylothermus</taxon>
    </lineage>
</organism>
<name>A0A7C4JLR8_STAMA</name>
<evidence type="ECO:0000313" key="1">
    <source>
        <dbReference type="EMBL" id="HGQ73501.1"/>
    </source>
</evidence>